<dbReference type="Gene3D" id="3.40.640.10">
    <property type="entry name" value="Type I PLP-dependent aspartate aminotransferase-like (Major domain)"/>
    <property type="match status" value="1"/>
</dbReference>
<evidence type="ECO:0000256" key="1">
    <source>
        <dbReference type="ARBA" id="ARBA00022576"/>
    </source>
</evidence>
<sequence length="394" mass="43002">MSKINTEMSALMQTYNRFPLTLTKGKGSYVWDEEGASYLDFTSGIAVCNLGHVPEEVKHAVSEQLEQLWHCSNLFHIPAQEKAARLLCGNDFDEAFFCNSGAEANEAAWKLARKYMYDQNKKEKTDIISFTHSFHGRTGGAMAATAQEKVHTGFTPLMPGFSYLPFNEETVTEKINPEKTAAVMLELIQGEGGVRAADKSWVNNLAEFCSKNDILLIIDEIQTGAGRTGTLFAYEQYSIKPDILTAAKGIGSGFPAGAMLAPKNIAASFNHGTHGTTFGGNPLSMTAVYATISAILEPGFLEDVKNKGMYFQKELQNAAAGYEVEIRGSGLMTGMAFKETIVPLIDHLRKNGVLALPAGPDVLRILPPLTASYMELSAFADTLKQSLNEWKEGE</sequence>
<keyword evidence="3 5" id="KW-0808">Transferase</keyword>
<dbReference type="NCBIfam" id="TIGR00707">
    <property type="entry name" value="argD"/>
    <property type="match status" value="1"/>
</dbReference>
<evidence type="ECO:0000256" key="5">
    <source>
        <dbReference type="HAMAP-Rule" id="MF_01107"/>
    </source>
</evidence>
<evidence type="ECO:0000313" key="6">
    <source>
        <dbReference type="EMBL" id="WWD78492.1"/>
    </source>
</evidence>
<dbReference type="HAMAP" id="MF_01107">
    <property type="entry name" value="ArgD_aminotrans_3"/>
    <property type="match status" value="1"/>
</dbReference>
<dbReference type="InterPro" id="IPR005814">
    <property type="entry name" value="Aminotrans_3"/>
</dbReference>
<dbReference type="FunFam" id="3.40.640.10:FF:000004">
    <property type="entry name" value="Acetylornithine aminotransferase"/>
    <property type="match status" value="1"/>
</dbReference>
<keyword evidence="4 5" id="KW-0663">Pyridoxal phosphate</keyword>
<dbReference type="RefSeq" id="WP_147802186.1">
    <property type="nucleotide sequence ID" value="NZ_CP144914.1"/>
</dbReference>
<feature type="binding site" evidence="5">
    <location>
        <position position="277"/>
    </location>
    <ligand>
        <name>pyridoxal 5'-phosphate</name>
        <dbReference type="ChEBI" id="CHEBI:597326"/>
    </ligand>
</feature>
<proteinExistence type="inferred from homology"/>
<dbReference type="InterPro" id="IPR015422">
    <property type="entry name" value="PyrdxlP-dep_Trfase_small"/>
</dbReference>
<dbReference type="PROSITE" id="PS00600">
    <property type="entry name" value="AA_TRANSFER_CLASS_3"/>
    <property type="match status" value="1"/>
</dbReference>
<evidence type="ECO:0000256" key="3">
    <source>
        <dbReference type="ARBA" id="ARBA00022679"/>
    </source>
</evidence>
<evidence type="ECO:0000313" key="7">
    <source>
        <dbReference type="Proteomes" id="UP000321816"/>
    </source>
</evidence>
<dbReference type="SUPFAM" id="SSF53383">
    <property type="entry name" value="PLP-dependent transferases"/>
    <property type="match status" value="1"/>
</dbReference>
<evidence type="ECO:0000256" key="4">
    <source>
        <dbReference type="ARBA" id="ARBA00022898"/>
    </source>
</evidence>
<feature type="binding site" evidence="5">
    <location>
        <position position="134"/>
    </location>
    <ligand>
        <name>pyridoxal 5'-phosphate</name>
        <dbReference type="ChEBI" id="CHEBI:597326"/>
    </ligand>
</feature>
<dbReference type="OrthoDB" id="9807885at2"/>
<dbReference type="NCBIfam" id="NF002325">
    <property type="entry name" value="PRK01278.1"/>
    <property type="match status" value="1"/>
</dbReference>
<keyword evidence="5" id="KW-0055">Arginine biosynthesis</keyword>
<comment type="cofactor">
    <cofactor evidence="5">
        <name>pyridoxal 5'-phosphate</name>
        <dbReference type="ChEBI" id="CHEBI:597326"/>
    </cofactor>
    <text evidence="5">Binds 1 pyridoxal phosphate per subunit.</text>
</comment>
<comment type="catalytic activity">
    <reaction evidence="5">
        <text>N(2)-acetyl-L-ornithine + 2-oxoglutarate = N-acetyl-L-glutamate 5-semialdehyde + L-glutamate</text>
        <dbReference type="Rhea" id="RHEA:18049"/>
        <dbReference type="ChEBI" id="CHEBI:16810"/>
        <dbReference type="ChEBI" id="CHEBI:29123"/>
        <dbReference type="ChEBI" id="CHEBI:29985"/>
        <dbReference type="ChEBI" id="CHEBI:57805"/>
        <dbReference type="EC" id="2.6.1.11"/>
    </reaction>
</comment>
<comment type="miscellaneous">
    <text evidence="5">May also have succinyldiaminopimelate aminotransferase activity, thus carrying out the corresponding step in lysine biosynthesis.</text>
</comment>
<dbReference type="EC" id="2.6.1.11" evidence="5"/>
<feature type="binding site" evidence="5">
    <location>
        <position position="137"/>
    </location>
    <ligand>
        <name>N(2)-acetyl-L-ornithine</name>
        <dbReference type="ChEBI" id="CHEBI:57805"/>
    </ligand>
</feature>
<keyword evidence="5" id="KW-0963">Cytoplasm</keyword>
<dbReference type="PANTHER" id="PTHR11986">
    <property type="entry name" value="AMINOTRANSFERASE CLASS III"/>
    <property type="match status" value="1"/>
</dbReference>
<dbReference type="GO" id="GO:0003992">
    <property type="term" value="F:N2-acetyl-L-ornithine:2-oxoglutarate 5-aminotransferase activity"/>
    <property type="evidence" value="ECO:0007669"/>
    <property type="project" value="UniProtKB-UniRule"/>
</dbReference>
<keyword evidence="7" id="KW-1185">Reference proteome</keyword>
<dbReference type="InterPro" id="IPR050103">
    <property type="entry name" value="Class-III_PLP-dep_AT"/>
</dbReference>
<dbReference type="PIRSF" id="PIRSF000521">
    <property type="entry name" value="Transaminase_4ab_Lys_Orn"/>
    <property type="match status" value="1"/>
</dbReference>
<dbReference type="PANTHER" id="PTHR11986:SF79">
    <property type="entry name" value="ACETYLORNITHINE AMINOTRANSFERASE, MITOCHONDRIAL"/>
    <property type="match status" value="1"/>
</dbReference>
<comment type="subcellular location">
    <subcellularLocation>
        <location evidence="5">Cytoplasm</location>
    </subcellularLocation>
</comment>
<dbReference type="GO" id="GO:0005737">
    <property type="term" value="C:cytoplasm"/>
    <property type="evidence" value="ECO:0007669"/>
    <property type="project" value="UniProtKB-SubCell"/>
</dbReference>
<comment type="subunit">
    <text evidence="5">Homodimer.</text>
</comment>
<dbReference type="GO" id="GO:0006526">
    <property type="term" value="P:L-arginine biosynthetic process"/>
    <property type="evidence" value="ECO:0007669"/>
    <property type="project" value="UniProtKB-UniRule"/>
</dbReference>
<feature type="binding site" evidence="5">
    <location>
        <begin position="219"/>
        <end position="222"/>
    </location>
    <ligand>
        <name>pyridoxal 5'-phosphate</name>
        <dbReference type="ChEBI" id="CHEBI:597326"/>
    </ligand>
</feature>
<dbReference type="Pfam" id="PF00202">
    <property type="entry name" value="Aminotran_3"/>
    <property type="match status" value="1"/>
</dbReference>
<dbReference type="KEGG" id="ahal:FTX54_008550"/>
<dbReference type="AlphaFoldDB" id="A0A5C7FMK6"/>
<keyword evidence="2 5" id="KW-0028">Amino-acid biosynthesis</keyword>
<comment type="pathway">
    <text evidence="5">Amino-acid biosynthesis; L-arginine biosynthesis; N(2)-acetyl-L-ornithine from L-glutamate: step 4/4.</text>
</comment>
<comment type="similarity">
    <text evidence="5">Belongs to the class-III pyridoxal-phosphate-dependent aminotransferase family. ArgD subfamily.</text>
</comment>
<dbReference type="EMBL" id="CP144914">
    <property type="protein sequence ID" value="WWD78492.1"/>
    <property type="molecule type" value="Genomic_DNA"/>
</dbReference>
<accession>A0A5C7FMK6</accession>
<dbReference type="GO" id="GO:0030170">
    <property type="term" value="F:pyridoxal phosphate binding"/>
    <property type="evidence" value="ECO:0007669"/>
    <property type="project" value="InterPro"/>
</dbReference>
<feature type="binding site" evidence="5">
    <location>
        <begin position="101"/>
        <end position="102"/>
    </location>
    <ligand>
        <name>pyridoxal 5'-phosphate</name>
        <dbReference type="ChEBI" id="CHEBI:597326"/>
    </ligand>
</feature>
<dbReference type="InterPro" id="IPR004636">
    <property type="entry name" value="AcOrn/SuccOrn_fam"/>
</dbReference>
<dbReference type="InterPro" id="IPR049704">
    <property type="entry name" value="Aminotrans_3_PPA_site"/>
</dbReference>
<name>A0A5C7FMK6_9BACI</name>
<dbReference type="CDD" id="cd00610">
    <property type="entry name" value="OAT_like"/>
    <property type="match status" value="1"/>
</dbReference>
<reference evidence="6 7" key="1">
    <citation type="submission" date="2024-01" db="EMBL/GenBank/DDBJ databases">
        <title>Complete Genome Sequence of Alkalicoccus halolimnae BZ-SZ-XJ29T, a Moderately Halophilic Bacterium Isolated from a Salt Lake.</title>
        <authorList>
            <person name="Zhao B."/>
        </authorList>
    </citation>
    <scope>NUCLEOTIDE SEQUENCE [LARGE SCALE GENOMIC DNA]</scope>
    <source>
        <strain evidence="6 7">BZ-SZ-XJ29</strain>
    </source>
</reference>
<feature type="modified residue" description="N6-(pyridoxal phosphate)lysine" evidence="5">
    <location>
        <position position="248"/>
    </location>
</feature>
<protein>
    <recommendedName>
        <fullName evidence="5">Acetylornithine aminotransferase</fullName>
        <shortName evidence="5">ACOAT</shortName>
        <ecNumber evidence="5">2.6.1.11</ecNumber>
    </recommendedName>
</protein>
<evidence type="ECO:0000256" key="2">
    <source>
        <dbReference type="ARBA" id="ARBA00022605"/>
    </source>
</evidence>
<dbReference type="InterPro" id="IPR015424">
    <property type="entry name" value="PyrdxlP-dep_Trfase"/>
</dbReference>
<dbReference type="Gene3D" id="3.90.1150.10">
    <property type="entry name" value="Aspartate Aminotransferase, domain 1"/>
    <property type="match status" value="1"/>
</dbReference>
<dbReference type="InterPro" id="IPR015421">
    <property type="entry name" value="PyrdxlP-dep_Trfase_major"/>
</dbReference>
<dbReference type="Proteomes" id="UP000321816">
    <property type="component" value="Chromosome"/>
</dbReference>
<keyword evidence="1 5" id="KW-0032">Aminotransferase</keyword>
<dbReference type="NCBIfam" id="NF002797">
    <property type="entry name" value="PRK02936.1"/>
    <property type="match status" value="1"/>
</dbReference>
<feature type="binding site" evidence="5">
    <location>
        <position position="276"/>
    </location>
    <ligand>
        <name>N(2)-acetyl-L-ornithine</name>
        <dbReference type="ChEBI" id="CHEBI:57805"/>
    </ligand>
</feature>
<dbReference type="GO" id="GO:0042802">
    <property type="term" value="F:identical protein binding"/>
    <property type="evidence" value="ECO:0007669"/>
    <property type="project" value="TreeGrafter"/>
</dbReference>
<gene>
    <name evidence="5" type="primary">argD</name>
    <name evidence="6" type="ORF">FTX54_008550</name>
</gene>
<organism evidence="6 7">
    <name type="scientific">Alkalicoccus halolimnae</name>
    <dbReference type="NCBI Taxonomy" id="1667239"/>
    <lineage>
        <taxon>Bacteria</taxon>
        <taxon>Bacillati</taxon>
        <taxon>Bacillota</taxon>
        <taxon>Bacilli</taxon>
        <taxon>Bacillales</taxon>
        <taxon>Bacillaceae</taxon>
        <taxon>Alkalicoccus</taxon>
    </lineage>
</organism>